<feature type="domain" description="POTRA" evidence="9">
    <location>
        <begin position="185"/>
        <end position="273"/>
    </location>
</feature>
<dbReference type="GO" id="GO:0009279">
    <property type="term" value="C:cell outer membrane"/>
    <property type="evidence" value="ECO:0007669"/>
    <property type="project" value="UniProtKB-UniRule"/>
</dbReference>
<dbReference type="InterPro" id="IPR039910">
    <property type="entry name" value="D15-like"/>
</dbReference>
<feature type="chain" id="PRO_5026947725" description="Outer membrane protein assembly factor BamA" evidence="8">
    <location>
        <begin position="23"/>
        <end position="813"/>
    </location>
</feature>
<dbReference type="Gene3D" id="2.40.160.50">
    <property type="entry name" value="membrane protein fhac: a member of the omp85/tpsb transporter family"/>
    <property type="match status" value="1"/>
</dbReference>
<dbReference type="Gene3D" id="3.10.20.310">
    <property type="entry name" value="membrane protein fhac"/>
    <property type="match status" value="5"/>
</dbReference>
<dbReference type="PIRSF" id="PIRSF006076">
    <property type="entry name" value="OM_assembly_OMP85"/>
    <property type="match status" value="1"/>
</dbReference>
<evidence type="ECO:0000256" key="7">
    <source>
        <dbReference type="NCBIfam" id="TIGR03303"/>
    </source>
</evidence>
<dbReference type="AlphaFoldDB" id="A0A6P1Y2I3"/>
<organism evidence="10 11">
    <name type="scientific">Treponema vincentii</name>
    <dbReference type="NCBI Taxonomy" id="69710"/>
    <lineage>
        <taxon>Bacteria</taxon>
        <taxon>Pseudomonadati</taxon>
        <taxon>Spirochaetota</taxon>
        <taxon>Spirochaetia</taxon>
        <taxon>Spirochaetales</taxon>
        <taxon>Treponemataceae</taxon>
        <taxon>Treponema</taxon>
    </lineage>
</organism>
<dbReference type="Pfam" id="PF01103">
    <property type="entry name" value="Omp85"/>
    <property type="match status" value="1"/>
</dbReference>
<evidence type="ECO:0000256" key="8">
    <source>
        <dbReference type="SAM" id="SignalP"/>
    </source>
</evidence>
<protein>
    <recommendedName>
        <fullName evidence="7">Outer membrane protein assembly factor BamA</fullName>
    </recommendedName>
</protein>
<dbReference type="NCBIfam" id="TIGR03303">
    <property type="entry name" value="OM_YaeT"/>
    <property type="match status" value="1"/>
</dbReference>
<evidence type="ECO:0000313" key="11">
    <source>
        <dbReference type="Proteomes" id="UP000464374"/>
    </source>
</evidence>
<evidence type="ECO:0000259" key="9">
    <source>
        <dbReference type="PROSITE" id="PS51779"/>
    </source>
</evidence>
<name>A0A6P1Y2I3_9SPIR</name>
<accession>A0A6P1Y2I3</accession>
<sequence>MLKKVIAVTALMLSFCFLWAQAPDNWYENKPISSIVFQGLNSVSKTEMDGIFDSFKGKPFSDATYSEILQKLYALDYFSNIIPKAVPADIDYQYVRLEFEVTEKPVVTLIKVTGNHQISRGDILSKVLLKKGDIYNEIKKNADEQTIKNYYIEKGYASAVVSSSVSDSPQGGIILEFTITEGKQTIVSAVAFEGNVAIGEKALKGVLLTKPAKFLVKGIFQENLLAEDKTAIQQFYGERGYIDAHVENIIRDIDSESDPQKNMVKLTYVIMEGEQYTYGGTSFEGNKIFSTEDLTAKIRLTPGNVLNMTRFEQGFQAIADMYFESGYTSNYIAKAMQRDSTTKKVSFVITIVERSRSHIENIIIRGNKRTKDYVILRELLFEQGDVFSKSKFTNSLRNLFNLRYFSTVVPDVQPGSEQNLIDVILNVEEQSTASIQFGITFSGISDADSFPLSLFVQWQERNLAGRGNELSVNATAATDNQTLQLGYAENWFLGYPLTLGFDLSLTHKLLFDYQDTVFPYGPFKNKEEFEKNKDLANAYRMRYDRFETTFGVHTGYRWYNRFFTTTLRGGINFSLVKNFYDTTLYRAADPTVRQQQAKWRLSNSVWTRLSLDGRDITYDPSKGWFLSEQASFFGLIPKVEDEYFFRSETKAEAYITLVDYPVSGIWNLKFVLAFYTGFSFQIPMPNSHIGDSSKLAIDGMFTGRGWLTLGSTGKGNVLINHWIEFRWPLAHGILSFDFFVDAAAIKKDLADLKTFKFDDYYFSFGLGLRFVIPQFPLRLMFANTFKSQNGKPVWGNGKGADWRFVLSFNVPNL</sequence>
<evidence type="ECO:0000256" key="3">
    <source>
        <dbReference type="ARBA" id="ARBA00022692"/>
    </source>
</evidence>
<dbReference type="KEGG" id="trz:GWP43_10400"/>
<dbReference type="PANTHER" id="PTHR12815">
    <property type="entry name" value="SORTING AND ASSEMBLY MACHINERY SAMM50 PROTEIN FAMILY MEMBER"/>
    <property type="match status" value="1"/>
</dbReference>
<evidence type="ECO:0000256" key="2">
    <source>
        <dbReference type="ARBA" id="ARBA00022452"/>
    </source>
</evidence>
<feature type="domain" description="POTRA" evidence="9">
    <location>
        <begin position="357"/>
        <end position="430"/>
    </location>
</feature>
<keyword evidence="3" id="KW-0812">Transmembrane</keyword>
<dbReference type="PROSITE" id="PS51779">
    <property type="entry name" value="POTRA"/>
    <property type="match status" value="3"/>
</dbReference>
<keyword evidence="5" id="KW-0472">Membrane</keyword>
<feature type="domain" description="POTRA" evidence="9">
    <location>
        <begin position="105"/>
        <end position="182"/>
    </location>
</feature>
<keyword evidence="8" id="KW-0732">Signal</keyword>
<keyword evidence="4" id="KW-0677">Repeat</keyword>
<dbReference type="PANTHER" id="PTHR12815:SF18">
    <property type="entry name" value="SORTING AND ASSEMBLY MACHINERY COMPONENT 50 HOMOLOG"/>
    <property type="match status" value="1"/>
</dbReference>
<evidence type="ECO:0000256" key="4">
    <source>
        <dbReference type="ARBA" id="ARBA00022737"/>
    </source>
</evidence>
<dbReference type="GO" id="GO:0071709">
    <property type="term" value="P:membrane assembly"/>
    <property type="evidence" value="ECO:0007669"/>
    <property type="project" value="InterPro"/>
</dbReference>
<keyword evidence="2" id="KW-1134">Transmembrane beta strand</keyword>
<evidence type="ECO:0000256" key="5">
    <source>
        <dbReference type="ARBA" id="ARBA00023136"/>
    </source>
</evidence>
<dbReference type="RefSeq" id="WP_162664092.1">
    <property type="nucleotide sequence ID" value="NZ_CP048020.1"/>
</dbReference>
<dbReference type="Pfam" id="PF07244">
    <property type="entry name" value="POTRA"/>
    <property type="match status" value="5"/>
</dbReference>
<dbReference type="Proteomes" id="UP000464374">
    <property type="component" value="Chromosome"/>
</dbReference>
<keyword evidence="6" id="KW-0998">Cell outer membrane</keyword>
<evidence type="ECO:0000256" key="6">
    <source>
        <dbReference type="ARBA" id="ARBA00023237"/>
    </source>
</evidence>
<evidence type="ECO:0000313" key="10">
    <source>
        <dbReference type="EMBL" id="QHX43785.1"/>
    </source>
</evidence>
<dbReference type="InterPro" id="IPR000184">
    <property type="entry name" value="Bac_surfAg_D15"/>
</dbReference>
<comment type="subcellular location">
    <subcellularLocation>
        <location evidence="1">Membrane</location>
    </subcellularLocation>
</comment>
<dbReference type="EMBL" id="CP048020">
    <property type="protein sequence ID" value="QHX43785.1"/>
    <property type="molecule type" value="Genomic_DNA"/>
</dbReference>
<gene>
    <name evidence="10" type="primary">bamA</name>
    <name evidence="10" type="ORF">GWP43_10400</name>
</gene>
<proteinExistence type="predicted"/>
<evidence type="ECO:0000256" key="1">
    <source>
        <dbReference type="ARBA" id="ARBA00004370"/>
    </source>
</evidence>
<dbReference type="InterPro" id="IPR034746">
    <property type="entry name" value="POTRA"/>
</dbReference>
<dbReference type="InterPro" id="IPR010827">
    <property type="entry name" value="BamA/TamA_POTRA"/>
</dbReference>
<reference evidence="10 11" key="1">
    <citation type="submission" date="2020-01" db="EMBL/GenBank/DDBJ databases">
        <title>Complete genome sequence of a human oral phylogroup 1 Treponema sp. strain ATCC 700766, originally isolated from periodontitis dental plaque.</title>
        <authorList>
            <person name="Chan Y."/>
            <person name="Huo Y.-B."/>
            <person name="Yu X.-L."/>
            <person name="Zeng H."/>
            <person name="Leung W.-K."/>
            <person name="Watt R.M."/>
        </authorList>
    </citation>
    <scope>NUCLEOTIDE SEQUENCE [LARGE SCALE GENOMIC DNA]</scope>
    <source>
        <strain evidence="10 11">OMZ 804</strain>
    </source>
</reference>
<dbReference type="InterPro" id="IPR023707">
    <property type="entry name" value="OM_assembly_BamA"/>
</dbReference>
<feature type="signal peptide" evidence="8">
    <location>
        <begin position="1"/>
        <end position="22"/>
    </location>
</feature>